<dbReference type="Pfam" id="PF15992">
    <property type="entry name" value="DUF4769"/>
    <property type="match status" value="1"/>
</dbReference>
<organism evidence="1 2">
    <name type="scientific">Aphis glycines</name>
    <name type="common">Soybean aphid</name>
    <dbReference type="NCBI Taxonomy" id="307491"/>
    <lineage>
        <taxon>Eukaryota</taxon>
        <taxon>Metazoa</taxon>
        <taxon>Ecdysozoa</taxon>
        <taxon>Arthropoda</taxon>
        <taxon>Hexapoda</taxon>
        <taxon>Insecta</taxon>
        <taxon>Pterygota</taxon>
        <taxon>Neoptera</taxon>
        <taxon>Paraneoptera</taxon>
        <taxon>Hemiptera</taxon>
        <taxon>Sternorrhyncha</taxon>
        <taxon>Aphidomorpha</taxon>
        <taxon>Aphidoidea</taxon>
        <taxon>Aphididae</taxon>
        <taxon>Aphidini</taxon>
        <taxon>Aphis</taxon>
        <taxon>Aphis</taxon>
    </lineage>
</organism>
<keyword evidence="2" id="KW-1185">Reference proteome</keyword>
<accession>A0A6G0SU70</accession>
<dbReference type="Proteomes" id="UP000475862">
    <property type="component" value="Unassembled WGS sequence"/>
</dbReference>
<sequence length="315" mass="37241">MDEIISHADFLILSESEDLFPDPGSDLLLTILLQLKGQCFYELFKEYSITHESLKLMNARHLDTLCPKKNFGQRIIFEHNLIKWQSNFNFNIEDILNKSGKGSMVVEFYSKNSKLNEQCRKTVTDTVIEYLLRNKIHASPKLFEHIAINIDSYFKTEVKETYFMPVLKKKPKGSLYQKYHNTITKLRRNDLWIIAKRTLSHIDSENNSAEQEYFKKVIVNISLQLIYLTDEFLVNQRWLQYNIEPMHEVIQKWNETAKNRENYLRIPNIEITDILQQWPLYKQSFGHSLIDIDFETLYPGKIISFLKNGMSLLTS</sequence>
<dbReference type="OrthoDB" id="6590608at2759"/>
<name>A0A6G0SU70_APHGL</name>
<comment type="caution">
    <text evidence="1">The sequence shown here is derived from an EMBL/GenBank/DDBJ whole genome shotgun (WGS) entry which is preliminary data.</text>
</comment>
<reference evidence="1 2" key="1">
    <citation type="submission" date="2019-08" db="EMBL/GenBank/DDBJ databases">
        <title>The genome of the soybean aphid Biotype 1, its phylome, world population structure and adaptation to the North American continent.</title>
        <authorList>
            <person name="Giordano R."/>
            <person name="Donthu R.K."/>
            <person name="Hernandez A.G."/>
            <person name="Wright C.L."/>
            <person name="Zimin A.V."/>
        </authorList>
    </citation>
    <scope>NUCLEOTIDE SEQUENCE [LARGE SCALE GENOMIC DNA]</scope>
    <source>
        <tissue evidence="1">Whole aphids</tissue>
    </source>
</reference>
<evidence type="ECO:0000313" key="2">
    <source>
        <dbReference type="Proteomes" id="UP000475862"/>
    </source>
</evidence>
<dbReference type="EMBL" id="VYZN01002784">
    <property type="protein sequence ID" value="KAE9521514.1"/>
    <property type="molecule type" value="Genomic_DNA"/>
</dbReference>
<proteinExistence type="predicted"/>
<protein>
    <submittedName>
        <fullName evidence="1">Uncharacterized protein</fullName>
    </submittedName>
</protein>
<gene>
    <name evidence="1" type="ORF">AGLY_018113</name>
</gene>
<dbReference type="InterPro" id="IPR031934">
    <property type="entry name" value="DUF4769"/>
</dbReference>
<evidence type="ECO:0000313" key="1">
    <source>
        <dbReference type="EMBL" id="KAE9521514.1"/>
    </source>
</evidence>
<dbReference type="AlphaFoldDB" id="A0A6G0SU70"/>